<evidence type="ECO:0000256" key="9">
    <source>
        <dbReference type="RuleBase" id="RU361205"/>
    </source>
</evidence>
<dbReference type="InterPro" id="IPR000489">
    <property type="entry name" value="Pterin-binding_dom"/>
</dbReference>
<dbReference type="GO" id="GO:0005829">
    <property type="term" value="C:cytosol"/>
    <property type="evidence" value="ECO:0007669"/>
    <property type="project" value="TreeGrafter"/>
</dbReference>
<dbReference type="Pfam" id="PF00809">
    <property type="entry name" value="Pterin_bind"/>
    <property type="match status" value="1"/>
</dbReference>
<feature type="domain" description="Pterin-binding" evidence="10">
    <location>
        <begin position="21"/>
        <end position="273"/>
    </location>
</feature>
<gene>
    <name evidence="11" type="primary">folP</name>
    <name evidence="11" type="ORF">NB640_01875</name>
</gene>
<comment type="function">
    <text evidence="9">Catalyzes the condensation of para-aminobenzoate (pABA) with 6-hydroxymethyl-7,8-dihydropterin diphosphate (DHPt-PP) to form 7,8-dihydropteroate (H2Pte), the immediate precursor of folate derivatives.</text>
</comment>
<evidence type="ECO:0000256" key="1">
    <source>
        <dbReference type="ARBA" id="ARBA00000012"/>
    </source>
</evidence>
<evidence type="ECO:0000256" key="2">
    <source>
        <dbReference type="ARBA" id="ARBA00001946"/>
    </source>
</evidence>
<dbReference type="RefSeq" id="WP_269309449.1">
    <property type="nucleotide sequence ID" value="NZ_CP098242.1"/>
</dbReference>
<dbReference type="PROSITE" id="PS00792">
    <property type="entry name" value="DHPS_1"/>
    <property type="match status" value="1"/>
</dbReference>
<protein>
    <recommendedName>
        <fullName evidence="4 9">Dihydropteroate synthase</fullName>
        <shortName evidence="9">DHPS</shortName>
        <ecNumber evidence="4 9">2.5.1.15</ecNumber>
    </recommendedName>
    <alternativeName>
        <fullName evidence="9">Dihydropteroate pyrophosphorylase</fullName>
    </alternativeName>
</protein>
<accession>A0A9E9LZC5</accession>
<evidence type="ECO:0000256" key="8">
    <source>
        <dbReference type="ARBA" id="ARBA00022909"/>
    </source>
</evidence>
<comment type="cofactor">
    <cofactor evidence="2 9">
        <name>Mg(2+)</name>
        <dbReference type="ChEBI" id="CHEBI:18420"/>
    </cofactor>
</comment>
<dbReference type="EMBL" id="CP098242">
    <property type="protein sequence ID" value="WAW10435.1"/>
    <property type="molecule type" value="Genomic_DNA"/>
</dbReference>
<evidence type="ECO:0000259" key="10">
    <source>
        <dbReference type="PROSITE" id="PS50972"/>
    </source>
</evidence>
<keyword evidence="7 9" id="KW-0460">Magnesium</keyword>
<evidence type="ECO:0000313" key="12">
    <source>
        <dbReference type="Proteomes" id="UP001156215"/>
    </source>
</evidence>
<dbReference type="PROSITE" id="PS50972">
    <property type="entry name" value="PTERIN_BINDING"/>
    <property type="match status" value="1"/>
</dbReference>
<keyword evidence="8 9" id="KW-0289">Folate biosynthesis</keyword>
<dbReference type="AlphaFoldDB" id="A0A9E9LZC5"/>
<keyword evidence="12" id="KW-1185">Reference proteome</keyword>
<evidence type="ECO:0000256" key="4">
    <source>
        <dbReference type="ARBA" id="ARBA00012458"/>
    </source>
</evidence>
<dbReference type="PANTHER" id="PTHR20941">
    <property type="entry name" value="FOLATE SYNTHESIS PROTEINS"/>
    <property type="match status" value="1"/>
</dbReference>
<dbReference type="GO" id="GO:0004156">
    <property type="term" value="F:dihydropteroate synthase activity"/>
    <property type="evidence" value="ECO:0007669"/>
    <property type="project" value="UniProtKB-EC"/>
</dbReference>
<evidence type="ECO:0000256" key="6">
    <source>
        <dbReference type="ARBA" id="ARBA00022723"/>
    </source>
</evidence>
<dbReference type="SUPFAM" id="SSF51717">
    <property type="entry name" value="Dihydropteroate synthetase-like"/>
    <property type="match status" value="1"/>
</dbReference>
<dbReference type="Proteomes" id="UP001156215">
    <property type="component" value="Chromosome"/>
</dbReference>
<dbReference type="CDD" id="cd00739">
    <property type="entry name" value="DHPS"/>
    <property type="match status" value="1"/>
</dbReference>
<dbReference type="NCBIfam" id="TIGR01496">
    <property type="entry name" value="DHPS"/>
    <property type="match status" value="1"/>
</dbReference>
<comment type="pathway">
    <text evidence="3 9">Cofactor biosynthesis; tetrahydrofolate biosynthesis; 7,8-dihydrofolate from 2-amino-4-hydroxy-6-hydroxymethyl-7,8-dihydropteridine diphosphate and 4-aminobenzoate: step 1/2.</text>
</comment>
<reference evidence="11" key="1">
    <citation type="journal article" date="2022" name="Front. Microbiol.">
        <title>New perspectives on an old grouping: The genomic and phenotypic variability of Oxalobacter formigenes and the implications for calcium oxalate stone prevention.</title>
        <authorList>
            <person name="Chmiel J.A."/>
            <person name="Carr C."/>
            <person name="Stuivenberg G.A."/>
            <person name="Venema R."/>
            <person name="Chanyi R.M."/>
            <person name="Al K.F."/>
            <person name="Giguere D."/>
            <person name="Say H."/>
            <person name="Akouris P.P."/>
            <person name="Dominguez Romero S.A."/>
            <person name="Kwong A."/>
            <person name="Tai V."/>
            <person name="Koval S.F."/>
            <person name="Razvi H."/>
            <person name="Bjazevic J."/>
            <person name="Burton J.P."/>
        </authorList>
    </citation>
    <scope>NUCLEOTIDE SEQUENCE</scope>
    <source>
        <strain evidence="11">WoOx3</strain>
    </source>
</reference>
<dbReference type="GO" id="GO:0046872">
    <property type="term" value="F:metal ion binding"/>
    <property type="evidence" value="ECO:0007669"/>
    <property type="project" value="UniProtKB-KW"/>
</dbReference>
<dbReference type="GO" id="GO:0046654">
    <property type="term" value="P:tetrahydrofolate biosynthetic process"/>
    <property type="evidence" value="ECO:0007669"/>
    <property type="project" value="TreeGrafter"/>
</dbReference>
<evidence type="ECO:0000256" key="5">
    <source>
        <dbReference type="ARBA" id="ARBA00022679"/>
    </source>
</evidence>
<dbReference type="EC" id="2.5.1.15" evidence="4 9"/>
<comment type="similarity">
    <text evidence="9">Belongs to the DHPS family.</text>
</comment>
<dbReference type="KEGG" id="ovb:NB640_01875"/>
<organism evidence="11 12">
    <name type="scientific">Oxalobacter vibrioformis</name>
    <dbReference type="NCBI Taxonomy" id="933080"/>
    <lineage>
        <taxon>Bacteria</taxon>
        <taxon>Pseudomonadati</taxon>
        <taxon>Pseudomonadota</taxon>
        <taxon>Betaproteobacteria</taxon>
        <taxon>Burkholderiales</taxon>
        <taxon>Oxalobacteraceae</taxon>
        <taxon>Oxalobacter</taxon>
    </lineage>
</organism>
<dbReference type="InterPro" id="IPR045031">
    <property type="entry name" value="DHP_synth-like"/>
</dbReference>
<evidence type="ECO:0000256" key="3">
    <source>
        <dbReference type="ARBA" id="ARBA00004763"/>
    </source>
</evidence>
<evidence type="ECO:0000313" key="11">
    <source>
        <dbReference type="EMBL" id="WAW10435.1"/>
    </source>
</evidence>
<dbReference type="InterPro" id="IPR006390">
    <property type="entry name" value="DHP_synth_dom"/>
</dbReference>
<proteinExistence type="inferred from homology"/>
<keyword evidence="5 9" id="KW-0808">Transferase</keyword>
<dbReference type="Gene3D" id="3.20.20.20">
    <property type="entry name" value="Dihydropteroate synthase-like"/>
    <property type="match status" value="1"/>
</dbReference>
<name>A0A9E9LZC5_9BURK</name>
<dbReference type="PROSITE" id="PS00793">
    <property type="entry name" value="DHPS_2"/>
    <property type="match status" value="1"/>
</dbReference>
<dbReference type="InterPro" id="IPR011005">
    <property type="entry name" value="Dihydropteroate_synth-like_sf"/>
</dbReference>
<comment type="catalytic activity">
    <reaction evidence="1">
        <text>(7,8-dihydropterin-6-yl)methyl diphosphate + 4-aminobenzoate = 7,8-dihydropteroate + diphosphate</text>
        <dbReference type="Rhea" id="RHEA:19949"/>
        <dbReference type="ChEBI" id="CHEBI:17836"/>
        <dbReference type="ChEBI" id="CHEBI:17839"/>
        <dbReference type="ChEBI" id="CHEBI:33019"/>
        <dbReference type="ChEBI" id="CHEBI:72950"/>
        <dbReference type="EC" id="2.5.1.15"/>
    </reaction>
</comment>
<dbReference type="GO" id="GO:0046656">
    <property type="term" value="P:folic acid biosynthetic process"/>
    <property type="evidence" value="ECO:0007669"/>
    <property type="project" value="UniProtKB-KW"/>
</dbReference>
<keyword evidence="6 9" id="KW-0479">Metal-binding</keyword>
<sequence length="279" mass="30267">MTPFFQCGRYRFELAGPDYRPLVMGILNVTPDSFSDGGKYTQLSAALAHANRMIEEGVDIIDIGAESSRPGIEPVSLQEELDRIMPVVEALRDCGKPLSIDTYKPEVMAATLAAGVDMINDIAGFQSDESIEAVVRGQCGLCVMHMQGEPETMQSAPEYSDVTGEVIRFLQEQVNRLVAAGMVKERICIDPGFGFGKTLEHNLTLLKNIGHIQQSLQLPVLAGLSRKSVIAAITKKDVSRRLAGNLGAALSAVAYGTHIVRVHEVGETVDALKVWQATR</sequence>
<dbReference type="PANTHER" id="PTHR20941:SF1">
    <property type="entry name" value="FOLIC ACID SYNTHESIS PROTEIN FOL1"/>
    <property type="match status" value="1"/>
</dbReference>
<evidence type="ECO:0000256" key="7">
    <source>
        <dbReference type="ARBA" id="ARBA00022842"/>
    </source>
</evidence>